<sequence length="187" mass="21177">MQRDNFLLALSYSQKLLDDCIYDVSLSFETLVEIGIKEISKKLNLDKEIFSDVENVDDISDAAFTAICKASAFVFTAEKIGYPDGYELLILANFEMGFVLGVATNIVESEENNRIKLSRQGLAGQEVRHRKTRELKLWVFSMAASMRDHHAGIARKLSAQIPDHLACVSKNPERFIYDALRTRRTPD</sequence>
<dbReference type="RefSeq" id="WP_168922706.1">
    <property type="nucleotide sequence ID" value="NZ_CP051461.1"/>
</dbReference>
<keyword evidence="2" id="KW-1185">Reference proteome</keyword>
<organism evidence="1 2">
    <name type="scientific">Polaromonas vacuolata</name>
    <dbReference type="NCBI Taxonomy" id="37448"/>
    <lineage>
        <taxon>Bacteria</taxon>
        <taxon>Pseudomonadati</taxon>
        <taxon>Pseudomonadota</taxon>
        <taxon>Betaproteobacteria</taxon>
        <taxon>Burkholderiales</taxon>
        <taxon>Comamonadaceae</taxon>
        <taxon>Polaromonas</taxon>
    </lineage>
</organism>
<evidence type="ECO:0000313" key="2">
    <source>
        <dbReference type="Proteomes" id="UP000502041"/>
    </source>
</evidence>
<dbReference type="AlphaFoldDB" id="A0A6H2HB92"/>
<proteinExistence type="predicted"/>
<dbReference type="EMBL" id="CP051461">
    <property type="protein sequence ID" value="QJC57151.1"/>
    <property type="molecule type" value="Genomic_DNA"/>
</dbReference>
<accession>A0A6H2HB92</accession>
<dbReference type="KEGG" id="pvac:HC248_02467"/>
<name>A0A6H2HB92_9BURK</name>
<gene>
    <name evidence="1" type="ORF">HC248_02467</name>
</gene>
<protein>
    <submittedName>
        <fullName evidence="1">Uncharacterized protein</fullName>
    </submittedName>
</protein>
<reference evidence="1 2" key="1">
    <citation type="submission" date="2020-04" db="EMBL/GenBank/DDBJ databases">
        <title>Complete genome of a Psychrophilic, Marine, Gas Vacuolate Bacterium Polaromonas vacuolata KCTC 22033T.</title>
        <authorList>
            <person name="Hwang K."/>
            <person name="Kim K.M."/>
        </authorList>
    </citation>
    <scope>NUCLEOTIDE SEQUENCE [LARGE SCALE GENOMIC DNA]</scope>
    <source>
        <strain evidence="1 2">KCTC 22033</strain>
    </source>
</reference>
<evidence type="ECO:0000313" key="1">
    <source>
        <dbReference type="EMBL" id="QJC57151.1"/>
    </source>
</evidence>
<dbReference type="Proteomes" id="UP000502041">
    <property type="component" value="Chromosome"/>
</dbReference>